<evidence type="ECO:0000256" key="1">
    <source>
        <dbReference type="ARBA" id="ARBA00007905"/>
    </source>
</evidence>
<dbReference type="CDD" id="cd19124">
    <property type="entry name" value="AKR_AKR4A_4B"/>
    <property type="match status" value="1"/>
</dbReference>
<dbReference type="InterPro" id="IPR020471">
    <property type="entry name" value="AKR"/>
</dbReference>
<dbReference type="PROSITE" id="PS00062">
    <property type="entry name" value="ALDOKETO_REDUCTASE_2"/>
    <property type="match status" value="1"/>
</dbReference>
<dbReference type="OrthoDB" id="416253at2759"/>
<dbReference type="InterPro" id="IPR036812">
    <property type="entry name" value="NAD(P)_OxRdtase_dom_sf"/>
</dbReference>
<reference evidence="7" key="1">
    <citation type="submission" date="2018-01" db="EMBL/GenBank/DDBJ databases">
        <authorList>
            <person name="Mao J.F."/>
        </authorList>
    </citation>
    <scope>NUCLEOTIDE SEQUENCE</scope>
    <source>
        <strain evidence="7">Huo1</strain>
        <tissue evidence="7">Leaf</tissue>
    </source>
</reference>
<dbReference type="AlphaFoldDB" id="A0A8X8WWA8"/>
<evidence type="ECO:0000313" key="7">
    <source>
        <dbReference type="EMBL" id="KAG6401989.1"/>
    </source>
</evidence>
<dbReference type="InterPro" id="IPR018170">
    <property type="entry name" value="Aldo/ket_reductase_CS"/>
</dbReference>
<feature type="active site" description="Proton donor" evidence="3">
    <location>
        <position position="53"/>
    </location>
</feature>
<reference evidence="7" key="2">
    <citation type="submission" date="2020-08" db="EMBL/GenBank/DDBJ databases">
        <title>Plant Genome Project.</title>
        <authorList>
            <person name="Zhang R.-G."/>
        </authorList>
    </citation>
    <scope>NUCLEOTIDE SEQUENCE</scope>
    <source>
        <strain evidence="7">Huo1</strain>
        <tissue evidence="7">Leaf</tissue>
    </source>
</reference>
<dbReference type="PIRSF" id="PIRSF000097">
    <property type="entry name" value="AKR"/>
    <property type="match status" value="1"/>
</dbReference>
<accession>A0A8X8WWA8</accession>
<gene>
    <name evidence="7" type="ORF">SASPL_138857</name>
</gene>
<comment type="caution">
    <text evidence="7">The sequence shown here is derived from an EMBL/GenBank/DDBJ whole genome shotgun (WGS) entry which is preliminary data.</text>
</comment>
<evidence type="ECO:0000256" key="4">
    <source>
        <dbReference type="PIRSR" id="PIRSR000097-2"/>
    </source>
</evidence>
<dbReference type="EMBL" id="PNBA02000014">
    <property type="protein sequence ID" value="KAG6401989.1"/>
    <property type="molecule type" value="Genomic_DNA"/>
</dbReference>
<name>A0A8X8WWA8_SALSN</name>
<evidence type="ECO:0000259" key="6">
    <source>
        <dbReference type="Pfam" id="PF00248"/>
    </source>
</evidence>
<dbReference type="GO" id="GO:0035835">
    <property type="term" value="P:indole alkaloid biosynthetic process"/>
    <property type="evidence" value="ECO:0007669"/>
    <property type="project" value="UniProtKB-ARBA"/>
</dbReference>
<dbReference type="PROSITE" id="PS00063">
    <property type="entry name" value="ALDOKETO_REDUCTASE_3"/>
    <property type="match status" value="1"/>
</dbReference>
<keyword evidence="2" id="KW-0521">NADP</keyword>
<dbReference type="Proteomes" id="UP000298416">
    <property type="component" value="Unassembled WGS sequence"/>
</dbReference>
<dbReference type="Gene3D" id="3.20.20.100">
    <property type="entry name" value="NADP-dependent oxidoreductase domain"/>
    <property type="match status" value="1"/>
</dbReference>
<comment type="similarity">
    <text evidence="1">Belongs to the aldo/keto reductase family.</text>
</comment>
<feature type="binding site" evidence="4">
    <location>
        <position position="116"/>
    </location>
    <ligand>
        <name>substrate</name>
    </ligand>
</feature>
<dbReference type="InterPro" id="IPR044497">
    <property type="entry name" value="AKR4A/B"/>
</dbReference>
<dbReference type="InterPro" id="IPR023210">
    <property type="entry name" value="NADP_OxRdtase_dom"/>
</dbReference>
<evidence type="ECO:0000313" key="8">
    <source>
        <dbReference type="Proteomes" id="UP000298416"/>
    </source>
</evidence>
<proteinExistence type="inferred from homology"/>
<dbReference type="SUPFAM" id="SSF51430">
    <property type="entry name" value="NAD(P)-linked oxidoreductase"/>
    <property type="match status" value="1"/>
</dbReference>
<keyword evidence="8" id="KW-1185">Reference proteome</keyword>
<dbReference type="Pfam" id="PF00248">
    <property type="entry name" value="Aldo_ket_red"/>
    <property type="match status" value="1"/>
</dbReference>
<protein>
    <recommendedName>
        <fullName evidence="6">NADP-dependent oxidoreductase domain-containing protein</fullName>
    </recommendedName>
</protein>
<dbReference type="PROSITE" id="PS00798">
    <property type="entry name" value="ALDOKETO_REDUCTASE_1"/>
    <property type="match status" value="1"/>
</dbReference>
<dbReference type="FunFam" id="3.20.20.100:FF:000013">
    <property type="entry name" value="NADPH-dependent codeinone reductase 1-1"/>
    <property type="match status" value="1"/>
</dbReference>
<evidence type="ECO:0000256" key="3">
    <source>
        <dbReference type="PIRSR" id="PIRSR000097-1"/>
    </source>
</evidence>
<dbReference type="PANTHER" id="PTHR11732">
    <property type="entry name" value="ALDO/KETO REDUCTASE"/>
    <property type="match status" value="1"/>
</dbReference>
<sequence>MVVGEVLLNSGHKMPALGFGTAALPAPTLDELTAILVDAIAAGYRHIDTAAMYGQEEAIGWAVAEAVERGLIKSRGEVFVTSKLNVNDNHRDQVLPALNETLSKLKFDYVDLYLIHWPLRIKKSGDVYNLRAEDLLHFDEKGVWEAMEECYKLGLAKSIGVSNFSSAKLSNILEFATVRPSVNQVEMNVAWQQRKLIQFCKEENIHVSAWSPLGANGAFWGSLAVMESPILKEIAASRNKSIAQVALRWIVEEGATPIAKSFNKERMKQNLEVFNWQLSEEEICKIQKIPQAKGFSGDIFVVQDHGDYNSVDELWDGEI</sequence>
<evidence type="ECO:0000256" key="5">
    <source>
        <dbReference type="PIRSR" id="PIRSR000097-3"/>
    </source>
</evidence>
<dbReference type="GO" id="GO:0016616">
    <property type="term" value="F:oxidoreductase activity, acting on the CH-OH group of donors, NAD or NADP as acceptor"/>
    <property type="evidence" value="ECO:0007669"/>
    <property type="project" value="InterPro"/>
</dbReference>
<organism evidence="7">
    <name type="scientific">Salvia splendens</name>
    <name type="common">Scarlet sage</name>
    <dbReference type="NCBI Taxonomy" id="180675"/>
    <lineage>
        <taxon>Eukaryota</taxon>
        <taxon>Viridiplantae</taxon>
        <taxon>Streptophyta</taxon>
        <taxon>Embryophyta</taxon>
        <taxon>Tracheophyta</taxon>
        <taxon>Spermatophyta</taxon>
        <taxon>Magnoliopsida</taxon>
        <taxon>eudicotyledons</taxon>
        <taxon>Gunneridae</taxon>
        <taxon>Pentapetalae</taxon>
        <taxon>asterids</taxon>
        <taxon>lamiids</taxon>
        <taxon>Lamiales</taxon>
        <taxon>Lamiaceae</taxon>
        <taxon>Nepetoideae</taxon>
        <taxon>Mentheae</taxon>
        <taxon>Salviinae</taxon>
        <taxon>Salvia</taxon>
        <taxon>Salvia subgen. Calosphace</taxon>
        <taxon>core Calosphace</taxon>
    </lineage>
</organism>
<feature type="domain" description="NADP-dependent oxidoreductase" evidence="6">
    <location>
        <begin position="17"/>
        <end position="289"/>
    </location>
</feature>
<feature type="site" description="Lowers pKa of active site Tyr" evidence="5">
    <location>
        <position position="83"/>
    </location>
</feature>
<evidence type="ECO:0000256" key="2">
    <source>
        <dbReference type="ARBA" id="ARBA00022857"/>
    </source>
</evidence>
<dbReference type="PRINTS" id="PR00069">
    <property type="entry name" value="ALDKETRDTASE"/>
</dbReference>